<keyword evidence="6" id="KW-0498">Mitosis</keyword>
<dbReference type="GO" id="GO:0031593">
    <property type="term" value="F:polyubiquitin modification-dependent protein binding"/>
    <property type="evidence" value="ECO:0007669"/>
    <property type="project" value="TreeGrafter"/>
</dbReference>
<evidence type="ECO:0000256" key="8">
    <source>
        <dbReference type="ARBA" id="ARBA00023054"/>
    </source>
</evidence>
<keyword evidence="10" id="KW-0539">Nucleus</keyword>
<dbReference type="KEGG" id="kmr:108245343"/>
<evidence type="ECO:0000256" key="3">
    <source>
        <dbReference type="ARBA" id="ARBA00022490"/>
    </source>
</evidence>
<sequence length="451" mass="49775">MAASISGYTFSSVCYHSANSNSDHEGFLLGDVRQEETVSISDTQISSSELLQVVEIHNHDPCAQLFSFYDYAGKVSEESLNSILKDRRKNVIGWYRFRRNTQQQMSFREQIIHKQLTQLLGVPDLVFLLFSFISTANSSTHALEYVLFKPNRSRYNQRITLTIPNLGNTNQQEYKTSSVPNTSLNYTKVIKEHGAEFFDKDGVMKDIRTIFQVYSALQDKVQAVCGEVEQSERIKEKIQEDVNKLKQQIALRKRVTAEEERRRRENSQSTPEENTEPCEASLLSRINFDAPSAPERPSTSPNPPSYTDLLSQDDNLLSSSSPPTSAALLPRPQAVGSPGHPTPVPLGTDLGLGLRLGMGVNASLNPVSTPSTPYLGNGDGSSSDSLDRQAAGQEDDEDEEDDEDDEDEDSSEYENLVSEGAHLSMVSAGVLAQGRPAALSPDGDARGSQMT</sequence>
<protein>
    <submittedName>
        <fullName evidence="15">Abraxas 2, BRISC complex subunit</fullName>
    </submittedName>
</protein>
<feature type="region of interest" description="Disordered" evidence="13">
    <location>
        <begin position="364"/>
        <end position="421"/>
    </location>
</feature>
<dbReference type="GO" id="GO:0005874">
    <property type="term" value="C:microtubule"/>
    <property type="evidence" value="ECO:0007669"/>
    <property type="project" value="UniProtKB-KW"/>
</dbReference>
<dbReference type="InterPro" id="IPR037518">
    <property type="entry name" value="MPN"/>
</dbReference>
<dbReference type="PRINTS" id="PR02051">
    <property type="entry name" value="PROTEINF175"/>
</dbReference>
<keyword evidence="11" id="KW-0131">Cell cycle</keyword>
<keyword evidence="7" id="KW-0833">Ubl conjugation pathway</keyword>
<reference evidence="15" key="2">
    <citation type="submission" date="2025-09" db="UniProtKB">
        <authorList>
            <consortium name="Ensembl"/>
        </authorList>
    </citation>
    <scope>IDENTIFICATION</scope>
</reference>
<evidence type="ECO:0000256" key="1">
    <source>
        <dbReference type="ARBA" id="ARBA00004123"/>
    </source>
</evidence>
<dbReference type="GO" id="GO:0008017">
    <property type="term" value="F:microtubule binding"/>
    <property type="evidence" value="ECO:0007669"/>
    <property type="project" value="TreeGrafter"/>
</dbReference>
<evidence type="ECO:0000313" key="16">
    <source>
        <dbReference type="Proteomes" id="UP000264800"/>
    </source>
</evidence>
<evidence type="ECO:0000256" key="4">
    <source>
        <dbReference type="ARBA" id="ARBA00022618"/>
    </source>
</evidence>
<dbReference type="CDD" id="cd23524">
    <property type="entry name" value="Abraxas_2"/>
    <property type="match status" value="1"/>
</dbReference>
<comment type="similarity">
    <text evidence="12">Belongs to the FAM175 family. Abro1 subfamily.</text>
</comment>
<reference evidence="15" key="1">
    <citation type="submission" date="2025-08" db="UniProtKB">
        <authorList>
            <consortium name="Ensembl"/>
        </authorList>
    </citation>
    <scope>IDENTIFICATION</scope>
</reference>
<keyword evidence="16" id="KW-1185">Reference proteome</keyword>
<dbReference type="PROSITE" id="PS50249">
    <property type="entry name" value="MPN"/>
    <property type="match status" value="1"/>
</dbReference>
<organism evidence="15 16">
    <name type="scientific">Kryptolebias marmoratus</name>
    <name type="common">Mangrove killifish</name>
    <name type="synonym">Rivulus marmoratus</name>
    <dbReference type="NCBI Taxonomy" id="37003"/>
    <lineage>
        <taxon>Eukaryota</taxon>
        <taxon>Metazoa</taxon>
        <taxon>Chordata</taxon>
        <taxon>Craniata</taxon>
        <taxon>Vertebrata</taxon>
        <taxon>Euteleostomi</taxon>
        <taxon>Actinopterygii</taxon>
        <taxon>Neopterygii</taxon>
        <taxon>Teleostei</taxon>
        <taxon>Neoteleostei</taxon>
        <taxon>Acanthomorphata</taxon>
        <taxon>Ovalentaria</taxon>
        <taxon>Atherinomorphae</taxon>
        <taxon>Cyprinodontiformes</taxon>
        <taxon>Rivulidae</taxon>
        <taxon>Kryptolebias</taxon>
    </lineage>
</organism>
<comment type="subcellular location">
    <subcellularLocation>
        <location evidence="2">Cytoplasm</location>
        <location evidence="2">Cytoskeleton</location>
        <location evidence="2">Spindle pole</location>
    </subcellularLocation>
    <subcellularLocation>
        <location evidence="1">Nucleus</location>
    </subcellularLocation>
</comment>
<dbReference type="RefSeq" id="XP_017287685.1">
    <property type="nucleotide sequence ID" value="XM_017432196.3"/>
</dbReference>
<dbReference type="AlphaFoldDB" id="A0A3Q3BPG4"/>
<evidence type="ECO:0000256" key="13">
    <source>
        <dbReference type="SAM" id="MobiDB-lite"/>
    </source>
</evidence>
<dbReference type="InterPro" id="IPR023238">
    <property type="entry name" value="FAM175"/>
</dbReference>
<feature type="region of interest" description="Disordered" evidence="13">
    <location>
        <begin position="252"/>
        <end position="348"/>
    </location>
</feature>
<dbReference type="GO" id="GO:0000922">
    <property type="term" value="C:spindle pole"/>
    <property type="evidence" value="ECO:0007669"/>
    <property type="project" value="UniProtKB-SubCell"/>
</dbReference>
<evidence type="ECO:0000256" key="12">
    <source>
        <dbReference type="ARBA" id="ARBA00035115"/>
    </source>
</evidence>
<keyword evidence="3" id="KW-0963">Cytoplasm</keyword>
<dbReference type="Proteomes" id="UP000264800">
    <property type="component" value="Unplaced"/>
</dbReference>
<dbReference type="Ensembl" id="ENSKMAT00000028332.1">
    <property type="protein sequence ID" value="ENSKMAP00000027979.1"/>
    <property type="gene ID" value="ENSKMAG00000020748.1"/>
</dbReference>
<dbReference type="GeneTree" id="ENSGT00530000063424"/>
<feature type="compositionally biased region" description="Basic and acidic residues" evidence="13">
    <location>
        <begin position="255"/>
        <end position="266"/>
    </location>
</feature>
<dbReference type="STRING" id="37003.ENSKMAP00000027979"/>
<dbReference type="PRINTS" id="PR02053">
    <property type="entry name" value="BRISCABRO1"/>
</dbReference>
<accession>A0A3Q3BPG4</accession>
<evidence type="ECO:0000256" key="10">
    <source>
        <dbReference type="ARBA" id="ARBA00023242"/>
    </source>
</evidence>
<dbReference type="PANTHER" id="PTHR31728">
    <property type="entry name" value="ABRAXAS FAMILY MEMBER"/>
    <property type="match status" value="1"/>
</dbReference>
<keyword evidence="5" id="KW-0493">Microtubule</keyword>
<dbReference type="InterPro" id="IPR023240">
    <property type="entry name" value="BRISC_Abraxas2"/>
</dbReference>
<dbReference type="GO" id="GO:0005634">
    <property type="term" value="C:nucleus"/>
    <property type="evidence" value="ECO:0007669"/>
    <property type="project" value="UniProtKB-SubCell"/>
</dbReference>
<dbReference type="GO" id="GO:0051301">
    <property type="term" value="P:cell division"/>
    <property type="evidence" value="ECO:0007669"/>
    <property type="project" value="UniProtKB-KW"/>
</dbReference>
<evidence type="ECO:0000256" key="6">
    <source>
        <dbReference type="ARBA" id="ARBA00022776"/>
    </source>
</evidence>
<evidence type="ECO:0000313" key="15">
    <source>
        <dbReference type="Ensembl" id="ENSKMAP00000027979.1"/>
    </source>
</evidence>
<feature type="compositionally biased region" description="Polar residues" evidence="13">
    <location>
        <begin position="364"/>
        <end position="374"/>
    </location>
</feature>
<proteinExistence type="inferred from homology"/>
<dbReference type="CTD" id="23172"/>
<keyword evidence="4" id="KW-0132">Cell division</keyword>
<name>A0A3Q3BPG4_KRYMA</name>
<keyword evidence="8" id="KW-0175">Coiled coil</keyword>
<dbReference type="GO" id="GO:0070536">
    <property type="term" value="P:protein K63-linked deubiquitination"/>
    <property type="evidence" value="ECO:0007669"/>
    <property type="project" value="TreeGrafter"/>
</dbReference>
<evidence type="ECO:0000256" key="2">
    <source>
        <dbReference type="ARBA" id="ARBA00004647"/>
    </source>
</evidence>
<feature type="domain" description="MPN" evidence="14">
    <location>
        <begin position="3"/>
        <end position="149"/>
    </location>
</feature>
<dbReference type="OrthoDB" id="6358435at2759"/>
<dbReference type="OMA" id="HHDPCAQ"/>
<dbReference type="GeneID" id="108245343"/>
<evidence type="ECO:0000256" key="7">
    <source>
        <dbReference type="ARBA" id="ARBA00022786"/>
    </source>
</evidence>
<keyword evidence="9" id="KW-0206">Cytoskeleton</keyword>
<evidence type="ECO:0000259" key="14">
    <source>
        <dbReference type="PROSITE" id="PS50249"/>
    </source>
</evidence>
<dbReference type="Pfam" id="PF21125">
    <property type="entry name" value="MPN_2A_DUB_like"/>
    <property type="match status" value="1"/>
</dbReference>
<evidence type="ECO:0000256" key="11">
    <source>
        <dbReference type="ARBA" id="ARBA00023306"/>
    </source>
</evidence>
<evidence type="ECO:0000256" key="9">
    <source>
        <dbReference type="ARBA" id="ARBA00023212"/>
    </source>
</evidence>
<dbReference type="GO" id="GO:0008608">
    <property type="term" value="P:attachment of spindle microtubules to kinetochore"/>
    <property type="evidence" value="ECO:0007669"/>
    <property type="project" value="TreeGrafter"/>
</dbReference>
<feature type="compositionally biased region" description="Low complexity" evidence="13">
    <location>
        <begin position="307"/>
        <end position="330"/>
    </location>
</feature>
<evidence type="ECO:0000256" key="5">
    <source>
        <dbReference type="ARBA" id="ARBA00022701"/>
    </source>
</evidence>
<dbReference type="PANTHER" id="PTHR31728:SF1">
    <property type="entry name" value="BRISC COMPLEX SUBUNIT ABRAXAS 2"/>
    <property type="match status" value="1"/>
</dbReference>
<feature type="compositionally biased region" description="Acidic residues" evidence="13">
    <location>
        <begin position="393"/>
        <end position="412"/>
    </location>
</feature>
<dbReference type="GO" id="GO:0090307">
    <property type="term" value="P:mitotic spindle assembly"/>
    <property type="evidence" value="ECO:0007669"/>
    <property type="project" value="TreeGrafter"/>
</dbReference>